<evidence type="ECO:0000256" key="4">
    <source>
        <dbReference type="ARBA" id="ARBA00022723"/>
    </source>
</evidence>
<organism evidence="9 10">
    <name type="scientific">Methanocaldococcus lauensis</name>
    <dbReference type="NCBI Taxonomy" id="2546128"/>
    <lineage>
        <taxon>Archaea</taxon>
        <taxon>Methanobacteriati</taxon>
        <taxon>Methanobacteriota</taxon>
        <taxon>Methanomada group</taxon>
        <taxon>Methanococci</taxon>
        <taxon>Methanococcales</taxon>
        <taxon>Methanocaldococcaceae</taxon>
        <taxon>Methanocaldococcus</taxon>
    </lineage>
</organism>
<dbReference type="InterPro" id="IPR003739">
    <property type="entry name" value="Lys_aminomutase/Glu_NH3_mut"/>
</dbReference>
<keyword evidence="3" id="KW-0949">S-adenosyl-L-methionine</keyword>
<dbReference type="PANTHER" id="PTHR30538:SF0">
    <property type="entry name" value="L-LYSINE 2,3-AMINOMUTASE AQ_1632-RELATED"/>
    <property type="match status" value="1"/>
</dbReference>
<comment type="cofactor">
    <cofactor evidence="1">
        <name>pyridoxal 5'-phosphate</name>
        <dbReference type="ChEBI" id="CHEBI:597326"/>
    </cofactor>
</comment>
<dbReference type="GO" id="GO:0046872">
    <property type="term" value="F:metal ion binding"/>
    <property type="evidence" value="ECO:0007669"/>
    <property type="project" value="UniProtKB-KW"/>
</dbReference>
<keyword evidence="6" id="KW-0408">Iron</keyword>
<dbReference type="PROSITE" id="PS51918">
    <property type="entry name" value="RADICAL_SAM"/>
    <property type="match status" value="1"/>
</dbReference>
<dbReference type="InterPro" id="IPR058240">
    <property type="entry name" value="rSAM_sf"/>
</dbReference>
<proteinExistence type="predicted"/>
<evidence type="ECO:0000256" key="7">
    <source>
        <dbReference type="ARBA" id="ARBA00023014"/>
    </source>
</evidence>
<dbReference type="RefSeq" id="WP_214400592.1">
    <property type="nucleotide sequence ID" value="NZ_LR792632.1"/>
</dbReference>
<keyword evidence="5" id="KW-0663">Pyridoxal phosphate</keyword>
<dbReference type="GO" id="GO:0003824">
    <property type="term" value="F:catalytic activity"/>
    <property type="evidence" value="ECO:0007669"/>
    <property type="project" value="InterPro"/>
</dbReference>
<dbReference type="PANTHER" id="PTHR30538">
    <property type="entry name" value="LYSINE 2,3-AMINOMUTASE-RELATED"/>
    <property type="match status" value="1"/>
</dbReference>
<evidence type="ECO:0000256" key="2">
    <source>
        <dbReference type="ARBA" id="ARBA00022485"/>
    </source>
</evidence>
<feature type="domain" description="Radical SAM core" evidence="8">
    <location>
        <begin position="327"/>
        <end position="589"/>
    </location>
</feature>
<evidence type="ECO:0000259" key="8">
    <source>
        <dbReference type="PROSITE" id="PS51918"/>
    </source>
</evidence>
<dbReference type="SFLD" id="SFLDS00029">
    <property type="entry name" value="Radical_SAM"/>
    <property type="match status" value="1"/>
</dbReference>
<evidence type="ECO:0000313" key="10">
    <source>
        <dbReference type="Proteomes" id="UP000679213"/>
    </source>
</evidence>
<dbReference type="KEGG" id="mesg:MLAUSG7_0743"/>
<dbReference type="Proteomes" id="UP000679213">
    <property type="component" value="Chromosome I"/>
</dbReference>
<dbReference type="InterPro" id="IPR013785">
    <property type="entry name" value="Aldolase_TIM"/>
</dbReference>
<evidence type="ECO:0000256" key="1">
    <source>
        <dbReference type="ARBA" id="ARBA00001933"/>
    </source>
</evidence>
<dbReference type="GeneID" id="65883549"/>
<dbReference type="Pfam" id="PF04055">
    <property type="entry name" value="Radical_SAM"/>
    <property type="match status" value="1"/>
</dbReference>
<dbReference type="NCBIfam" id="TIGR00238">
    <property type="entry name" value="KamA family radical SAM protein"/>
    <property type="match status" value="1"/>
</dbReference>
<sequence length="623" mass="73849">MIANSTINEEYKVINNYKSFLEIFSEVPEIGEILEKSESIEEAREKLFEFCKELEWKIRSGKIKFKNEIDRWLSLKSIEIFLNIISKHNEKLSGFSTLEYLWKAYKGYEDALKEIGEGFIEEFRHLFLAMSGKANYSLGFLGERLLNEGVEFVDFSKIKGRKAGIARSNFLDKVYEIMREYISKYPSGLDKRIILKRKKNREILEDFFGITDDEWFNYKWQFKNVIKGKKGVEILKELREETNFKISDEDLEIIEECVKNGIPFGITPYYLHLFDFENPYVEDLPVRRQVIPPKWYVEKMIEHKEDRSTFFDFMGEHDTSPCDLITRRYVTIAIIKPYESCPQICVYCQRNWMVQDFNEKAFKGWDKVEKALDWFAEHDSMIEILITGGDPFSLSDKAIEKMLNRISEINHVIGVRFGTRTIVTVPMRITDELVEILDNYEKSLMISTHVESCYEITPEVKEAVRKLGEKNIKVYNQHVFHRYVSRRFENVALRIALKKAGIIPYYTFYPKGKIEHKDYLVPIARVVQEVKEEARLLPGSFRTDEPIFNVPRMGKNHLRGWQDRELIAIKPNGSRVYLMHPWEKGIYPTKLYTYEDTPIKEYLDSLKEIGENIEEYKTIWYYY</sequence>
<evidence type="ECO:0000256" key="6">
    <source>
        <dbReference type="ARBA" id="ARBA00023004"/>
    </source>
</evidence>
<evidence type="ECO:0000256" key="3">
    <source>
        <dbReference type="ARBA" id="ARBA00022691"/>
    </source>
</evidence>
<dbReference type="Gene3D" id="6.10.140.1170">
    <property type="match status" value="1"/>
</dbReference>
<dbReference type="SFLD" id="SFLDG01070">
    <property type="entry name" value="PLP-dependent"/>
    <property type="match status" value="1"/>
</dbReference>
<dbReference type="EMBL" id="LR792632">
    <property type="protein sequence ID" value="CAB3288471.1"/>
    <property type="molecule type" value="Genomic_DNA"/>
</dbReference>
<reference evidence="9 10" key="1">
    <citation type="submission" date="2020-04" db="EMBL/GenBank/DDBJ databases">
        <authorList>
            <consortium name="Genoscope - CEA"/>
            <person name="William W."/>
        </authorList>
    </citation>
    <scope>NUCLEOTIDE SEQUENCE [LARGE SCALE GENOMIC DNA]</scope>
    <source>
        <strain evidence="9 10">SG7</strain>
    </source>
</reference>
<keyword evidence="4" id="KW-0479">Metal-binding</keyword>
<dbReference type="Gene3D" id="3.20.20.70">
    <property type="entry name" value="Aldolase class I"/>
    <property type="match status" value="1"/>
</dbReference>
<keyword evidence="7" id="KW-0411">Iron-sulfur</keyword>
<dbReference type="AlphaFoldDB" id="A0A8D6SVJ8"/>
<dbReference type="GO" id="GO:0051539">
    <property type="term" value="F:4 iron, 4 sulfur cluster binding"/>
    <property type="evidence" value="ECO:0007669"/>
    <property type="project" value="UniProtKB-KW"/>
</dbReference>
<protein>
    <submittedName>
        <fullName evidence="9">Lysine 2,3-aminomutase YodO family protein</fullName>
    </submittedName>
</protein>
<dbReference type="InterPro" id="IPR007197">
    <property type="entry name" value="rSAM"/>
</dbReference>
<keyword evidence="2" id="KW-0004">4Fe-4S</keyword>
<keyword evidence="10" id="KW-1185">Reference proteome</keyword>
<evidence type="ECO:0000313" key="9">
    <source>
        <dbReference type="EMBL" id="CAB3288471.1"/>
    </source>
</evidence>
<dbReference type="SUPFAM" id="SSF102114">
    <property type="entry name" value="Radical SAM enzymes"/>
    <property type="match status" value="1"/>
</dbReference>
<name>A0A8D6SVJ8_9EURY</name>
<gene>
    <name evidence="9" type="ORF">MLAUSG7_0743</name>
</gene>
<evidence type="ECO:0000256" key="5">
    <source>
        <dbReference type="ARBA" id="ARBA00022898"/>
    </source>
</evidence>
<accession>A0A8D6SVJ8</accession>